<sequence>MPDQRDLLKFGGSTDALSLLALGSAFWACGPYTPGAFSMDWKIATGGLAAVGTLHIGKRIINWYHNGRHAIESNLEIDSADPIFPASDGEQPPDSALLGYITNSGKPFWMPLVSSAGFREEDPSNDHMAILGMSGMGKTVAANFLMYQQLMDGGGIFFVDGKIDNKNIDNLWQLLRYTGREDDLVIIHPGDPAISNRYNPLLFGDADEVASRIMATVPLTTGKAGADYYRKSATQALMAVIAALQRGGYAYTAADLSLLLSSPTELDKLPNLPGIRNTAEGRTAALFINRFRVPNKAGGTMINVEKVKDLFGGIGGRLGMMGSGKFGEVVNTTKPDINIFDCLTQNKVVYVPLPTMGKEETASDFAKLFIGDYRTALSWIQVMPEERRPRPSTLVFLDEPGSYIAENWDRIFEQARSARQRIVLSPQTKGNLDTISENLFNKVVGNCANKMFFGLGDQDTAEYGADFIGQQVSVLRTLSETMSDSASEASTDLAGSGAASGGAGTSYGEREQEMYRVSADDLKALDKGECLFTRNGQHYYHIRVPLLSFSADFKKWAGPFRVWAPDDPKRPRPYRSDYGLMERMDAVIKADEEYVKAQFPKGGNFNQKKQTSEEPESDQKPSGRTPSGGRRRTGNSNT</sequence>
<reference evidence="3 4" key="1">
    <citation type="submission" date="2017-03" db="EMBL/GenBank/DDBJ databases">
        <title>Draft genime sequence of the acidophilic sulfur-oxidizing bacterium Acidithiobacillus sp. SH, isolated from seawater.</title>
        <authorList>
            <person name="Sharmin S."/>
            <person name="Tokuhisa M."/>
            <person name="Kanao T."/>
            <person name="Kamimura K."/>
        </authorList>
    </citation>
    <scope>NUCLEOTIDE SEQUENCE [LARGE SCALE GENOMIC DNA]</scope>
    <source>
        <strain evidence="3 4">SH</strain>
    </source>
</reference>
<dbReference type="Proteomes" id="UP000234329">
    <property type="component" value="Unassembled WGS sequence"/>
</dbReference>
<comment type="caution">
    <text evidence="3">The sequence shown here is derived from an EMBL/GenBank/DDBJ whole genome shotgun (WGS) entry which is preliminary data.</text>
</comment>
<dbReference type="InterPro" id="IPR032689">
    <property type="entry name" value="TraG-D_C"/>
</dbReference>
<keyword evidence="4" id="KW-1185">Reference proteome</keyword>
<dbReference type="InterPro" id="IPR027417">
    <property type="entry name" value="P-loop_NTPase"/>
</dbReference>
<dbReference type="RefSeq" id="WP_101536885.1">
    <property type="nucleotide sequence ID" value="NZ_MXAV01000007.1"/>
</dbReference>
<feature type="region of interest" description="Disordered" evidence="1">
    <location>
        <begin position="598"/>
        <end position="638"/>
    </location>
</feature>
<protein>
    <recommendedName>
        <fullName evidence="2">TraD/TraG TraM recognition site domain-containing protein</fullName>
    </recommendedName>
</protein>
<feature type="region of interest" description="Disordered" evidence="1">
    <location>
        <begin position="486"/>
        <end position="510"/>
    </location>
</feature>
<dbReference type="EMBL" id="MXAV01000007">
    <property type="protein sequence ID" value="PKY11744.1"/>
    <property type="molecule type" value="Genomic_DNA"/>
</dbReference>
<accession>A0A2I1DPB9</accession>
<dbReference type="AlphaFoldDB" id="A0A2I1DPB9"/>
<proteinExistence type="predicted"/>
<dbReference type="PANTHER" id="PTHR30121:SF6">
    <property type="entry name" value="SLR6007 PROTEIN"/>
    <property type="match status" value="1"/>
</dbReference>
<dbReference type="PANTHER" id="PTHR30121">
    <property type="entry name" value="UNCHARACTERIZED PROTEIN YJGR-RELATED"/>
    <property type="match status" value="1"/>
</dbReference>
<evidence type="ECO:0000256" key="1">
    <source>
        <dbReference type="SAM" id="MobiDB-lite"/>
    </source>
</evidence>
<feature type="compositionally biased region" description="Basic residues" evidence="1">
    <location>
        <begin position="629"/>
        <end position="638"/>
    </location>
</feature>
<feature type="domain" description="TraD/TraG TraM recognition site" evidence="2">
    <location>
        <begin position="394"/>
        <end position="495"/>
    </location>
</feature>
<dbReference type="CDD" id="cd01127">
    <property type="entry name" value="TrwB_TraG_TraD_VirD4"/>
    <property type="match status" value="1"/>
</dbReference>
<dbReference type="SUPFAM" id="SSF52540">
    <property type="entry name" value="P-loop containing nucleoside triphosphate hydrolases"/>
    <property type="match status" value="1"/>
</dbReference>
<dbReference type="Pfam" id="PF12696">
    <property type="entry name" value="TraG-D_C"/>
    <property type="match status" value="1"/>
</dbReference>
<dbReference type="InParanoid" id="A0A2I1DPB9"/>
<name>A0A2I1DPB9_9PROT</name>
<evidence type="ECO:0000313" key="3">
    <source>
        <dbReference type="EMBL" id="PKY11744.1"/>
    </source>
</evidence>
<dbReference type="InterPro" id="IPR051162">
    <property type="entry name" value="T4SS_component"/>
</dbReference>
<dbReference type="OrthoDB" id="7817736at2"/>
<gene>
    <name evidence="3" type="ORF">B1757_02840</name>
</gene>
<evidence type="ECO:0000313" key="4">
    <source>
        <dbReference type="Proteomes" id="UP000234329"/>
    </source>
</evidence>
<evidence type="ECO:0000259" key="2">
    <source>
        <dbReference type="Pfam" id="PF12696"/>
    </source>
</evidence>
<dbReference type="Gene3D" id="3.40.50.300">
    <property type="entry name" value="P-loop containing nucleotide triphosphate hydrolases"/>
    <property type="match status" value="2"/>
</dbReference>
<organism evidence="3 4">
    <name type="scientific">Acidithiobacillus marinus</name>
    <dbReference type="NCBI Taxonomy" id="187490"/>
    <lineage>
        <taxon>Bacteria</taxon>
        <taxon>Pseudomonadati</taxon>
        <taxon>Pseudomonadota</taxon>
        <taxon>Acidithiobacillia</taxon>
        <taxon>Acidithiobacillales</taxon>
        <taxon>Acidithiobacillaceae</taxon>
        <taxon>Acidithiobacillus</taxon>
    </lineage>
</organism>